<feature type="transmembrane region" description="Helical" evidence="7">
    <location>
        <begin position="145"/>
        <end position="166"/>
    </location>
</feature>
<evidence type="ECO:0000256" key="3">
    <source>
        <dbReference type="ARBA" id="ARBA00022475"/>
    </source>
</evidence>
<dbReference type="OrthoDB" id="9801622at2"/>
<dbReference type="PANTHER" id="PTHR30353:SF15">
    <property type="entry name" value="INNER MEMBRANE PROTEIN YABI"/>
    <property type="match status" value="1"/>
</dbReference>
<feature type="domain" description="VTT" evidence="8">
    <location>
        <begin position="39"/>
        <end position="163"/>
    </location>
</feature>
<dbReference type="Pfam" id="PF09335">
    <property type="entry name" value="VTT_dom"/>
    <property type="match status" value="1"/>
</dbReference>
<evidence type="ECO:0000256" key="6">
    <source>
        <dbReference type="ARBA" id="ARBA00023136"/>
    </source>
</evidence>
<evidence type="ECO:0000313" key="9">
    <source>
        <dbReference type="EMBL" id="OHT21402.1"/>
    </source>
</evidence>
<sequence>MDEALARLIALISENAAIAGPVIGLFAFAESLVLIGMFVPAIALMIAVGGLIGSGVLDPAPVLFWAILGSVAGDWISYALGRRIGPRVYHRWPLKGHRTAVARARLFFRRYGFVSVFLGRFLGPVRATVPLVAGVMQMDGRAFQVANITSAVVWVPALLAPGYWAGSLGSLGLISMEMLMGLGVALIVLPLVGGWLVSRIMLGRRRAGRARRC</sequence>
<keyword evidence="10" id="KW-1185">Reference proteome</keyword>
<comment type="similarity">
    <text evidence="2 7">Belongs to the DedA family.</text>
</comment>
<evidence type="ECO:0000256" key="5">
    <source>
        <dbReference type="ARBA" id="ARBA00022989"/>
    </source>
</evidence>
<evidence type="ECO:0000256" key="1">
    <source>
        <dbReference type="ARBA" id="ARBA00004651"/>
    </source>
</evidence>
<keyword evidence="6 7" id="KW-0472">Membrane</keyword>
<dbReference type="InterPro" id="IPR032816">
    <property type="entry name" value="VTT_dom"/>
</dbReference>
<feature type="transmembrane region" description="Helical" evidence="7">
    <location>
        <begin position="178"/>
        <end position="202"/>
    </location>
</feature>
<comment type="subcellular location">
    <subcellularLocation>
        <location evidence="1 7">Cell membrane</location>
        <topology evidence="1 7">Multi-pass membrane protein</topology>
    </subcellularLocation>
</comment>
<accession>A0A1S1HHU4</accession>
<comment type="caution">
    <text evidence="9">The sequence shown here is derived from an EMBL/GenBank/DDBJ whole genome shotgun (WGS) entry which is preliminary data.</text>
</comment>
<dbReference type="EMBL" id="MIPT01000001">
    <property type="protein sequence ID" value="OHT21402.1"/>
    <property type="molecule type" value="Genomic_DNA"/>
</dbReference>
<reference evidence="9 10" key="1">
    <citation type="submission" date="2016-09" db="EMBL/GenBank/DDBJ databases">
        <title>Metabolic pathway, cell adaptation mechanisms and a novel monoxygenase revealed through proteogenomic-transcription analysis of a Sphingomonas haloaromaticamans strain degrading the fungicide ortho-phenylphenol.</title>
        <authorList>
            <person name="Perruchon C."/>
            <person name="Papadopoulou E.S."/>
            <person name="Rousidou C."/>
            <person name="Vasileiadis S."/>
            <person name="Tanou G."/>
            <person name="Amoutzias G."/>
            <person name="Molassiotis A."/>
            <person name="Karpouzas D.G."/>
        </authorList>
    </citation>
    <scope>NUCLEOTIDE SEQUENCE [LARGE SCALE GENOMIC DNA]</scope>
    <source>
        <strain evidence="9 10">P3</strain>
    </source>
</reference>
<gene>
    <name evidence="9" type="primary">yabI</name>
    <name evidence="9" type="ORF">BHE75_03409</name>
</gene>
<dbReference type="Proteomes" id="UP000179467">
    <property type="component" value="Unassembled WGS sequence"/>
</dbReference>
<proteinExistence type="inferred from homology"/>
<dbReference type="PANTHER" id="PTHR30353">
    <property type="entry name" value="INNER MEMBRANE PROTEIN DEDA-RELATED"/>
    <property type="match status" value="1"/>
</dbReference>
<evidence type="ECO:0000256" key="4">
    <source>
        <dbReference type="ARBA" id="ARBA00022692"/>
    </source>
</evidence>
<keyword evidence="3 7" id="KW-1003">Cell membrane</keyword>
<dbReference type="AlphaFoldDB" id="A0A1S1HHU4"/>
<name>A0A1S1HHU4_9SPHN</name>
<evidence type="ECO:0000259" key="8">
    <source>
        <dbReference type="Pfam" id="PF09335"/>
    </source>
</evidence>
<keyword evidence="5 7" id="KW-1133">Transmembrane helix</keyword>
<dbReference type="RefSeq" id="WP_070934533.1">
    <property type="nucleotide sequence ID" value="NZ_MIPT01000001.1"/>
</dbReference>
<keyword evidence="4 7" id="KW-0812">Transmembrane</keyword>
<dbReference type="GO" id="GO:0005886">
    <property type="term" value="C:plasma membrane"/>
    <property type="evidence" value="ECO:0007669"/>
    <property type="project" value="UniProtKB-SubCell"/>
</dbReference>
<evidence type="ECO:0000256" key="2">
    <source>
        <dbReference type="ARBA" id="ARBA00010792"/>
    </source>
</evidence>
<evidence type="ECO:0000256" key="7">
    <source>
        <dbReference type="RuleBase" id="RU367016"/>
    </source>
</evidence>
<feature type="transmembrane region" description="Helical" evidence="7">
    <location>
        <begin position="35"/>
        <end position="56"/>
    </location>
</feature>
<feature type="transmembrane region" description="Helical" evidence="7">
    <location>
        <begin position="6"/>
        <end position="28"/>
    </location>
</feature>
<dbReference type="InterPro" id="IPR032818">
    <property type="entry name" value="DedA-like"/>
</dbReference>
<evidence type="ECO:0000313" key="10">
    <source>
        <dbReference type="Proteomes" id="UP000179467"/>
    </source>
</evidence>
<organism evidence="9 10">
    <name type="scientific">Edaphosphingomonas haloaromaticamans</name>
    <dbReference type="NCBI Taxonomy" id="653954"/>
    <lineage>
        <taxon>Bacteria</taxon>
        <taxon>Pseudomonadati</taxon>
        <taxon>Pseudomonadota</taxon>
        <taxon>Alphaproteobacteria</taxon>
        <taxon>Sphingomonadales</taxon>
        <taxon>Rhizorhabdaceae</taxon>
        <taxon>Edaphosphingomonas</taxon>
    </lineage>
</organism>
<feature type="transmembrane region" description="Helical" evidence="7">
    <location>
        <begin position="62"/>
        <end position="81"/>
    </location>
</feature>
<protein>
    <submittedName>
        <fullName evidence="9">Inner membrane protein YabI</fullName>
    </submittedName>
</protein>